<keyword evidence="1" id="KW-0812">Transmembrane</keyword>
<dbReference type="EMBL" id="BART01015977">
    <property type="protein sequence ID" value="GAG76279.1"/>
    <property type="molecule type" value="Genomic_DNA"/>
</dbReference>
<evidence type="ECO:0000313" key="2">
    <source>
        <dbReference type="EMBL" id="GAG76279.1"/>
    </source>
</evidence>
<evidence type="ECO:0008006" key="3">
    <source>
        <dbReference type="Google" id="ProtNLM"/>
    </source>
</evidence>
<dbReference type="AlphaFoldDB" id="X1A3D9"/>
<dbReference type="PANTHER" id="PTHR40407">
    <property type="entry name" value="MEMBRANE PROTEIN-LIKE PROTEIN"/>
    <property type="match status" value="1"/>
</dbReference>
<feature type="transmembrane region" description="Helical" evidence="1">
    <location>
        <begin position="129"/>
        <end position="147"/>
    </location>
</feature>
<organism evidence="2">
    <name type="scientific">marine sediment metagenome</name>
    <dbReference type="NCBI Taxonomy" id="412755"/>
    <lineage>
        <taxon>unclassified sequences</taxon>
        <taxon>metagenomes</taxon>
        <taxon>ecological metagenomes</taxon>
    </lineage>
</organism>
<feature type="non-terminal residue" evidence="2">
    <location>
        <position position="1"/>
    </location>
</feature>
<keyword evidence="1" id="KW-1133">Transmembrane helix</keyword>
<keyword evidence="1" id="KW-0472">Membrane</keyword>
<feature type="transmembrane region" description="Helical" evidence="1">
    <location>
        <begin position="167"/>
        <end position="186"/>
    </location>
</feature>
<evidence type="ECO:0000256" key="1">
    <source>
        <dbReference type="SAM" id="Phobius"/>
    </source>
</evidence>
<protein>
    <recommendedName>
        <fullName evidence="3">Heparan-alpha-glucosaminide N-acetyltransferase catalytic domain-containing protein</fullName>
    </recommendedName>
</protein>
<comment type="caution">
    <text evidence="2">The sequence shown here is derived from an EMBL/GenBank/DDBJ whole genome shotgun (WGS) entry which is preliminary data.</text>
</comment>
<reference evidence="2" key="1">
    <citation type="journal article" date="2014" name="Front. Microbiol.">
        <title>High frequency of phylogenetically diverse reductive dehalogenase-homologous genes in deep subseafloor sedimentary metagenomes.</title>
        <authorList>
            <person name="Kawai M."/>
            <person name="Futagami T."/>
            <person name="Toyoda A."/>
            <person name="Takaki Y."/>
            <person name="Nishi S."/>
            <person name="Hori S."/>
            <person name="Arai W."/>
            <person name="Tsubouchi T."/>
            <person name="Morono Y."/>
            <person name="Uchiyama I."/>
            <person name="Ito T."/>
            <person name="Fujiyama A."/>
            <person name="Inagaki F."/>
            <person name="Takami H."/>
        </authorList>
    </citation>
    <scope>NUCLEOTIDE SEQUENCE</scope>
    <source>
        <strain evidence="2">Expedition CK06-06</strain>
    </source>
</reference>
<accession>X1A3D9</accession>
<name>X1A3D9_9ZZZZ</name>
<feature type="transmembrane region" description="Helical" evidence="1">
    <location>
        <begin position="209"/>
        <end position="227"/>
    </location>
</feature>
<proteinExistence type="predicted"/>
<dbReference type="PANTHER" id="PTHR40407:SF1">
    <property type="entry name" value="HEPARAN-ALPHA-GLUCOSAMINIDE N-ACETYLTRANSFERASE CATALYTIC DOMAIN-CONTAINING PROTEIN"/>
    <property type="match status" value="1"/>
</dbReference>
<gene>
    <name evidence="2" type="ORF">S01H4_30876</name>
</gene>
<feature type="transmembrane region" description="Helical" evidence="1">
    <location>
        <begin position="42"/>
        <end position="68"/>
    </location>
</feature>
<feature type="transmembrane region" description="Helical" evidence="1">
    <location>
        <begin position="80"/>
        <end position="100"/>
    </location>
</feature>
<sequence length="248" mass="28658">ISVVMILGHNALDGISTRDAGALADLWAFLHVRTLVSFTEPLAFRIFVAYPLIPWIGVMGLGYALGTWMLLDEVTRRKKLTYLGLGLIVAFIVLRAANFYGDPTRWIVRREGFFHTIMSFINTTKYPPSLLFLLMTLGPALLVLAWFERVTGWPRRVLLVFGRVPMFFYLLHIPLIVLASVAFWYLKFDRVIFFLAGGFRIPPEYEPNLVMVYVSWLLVTLALYPACKYYGKYKFSRSGRARRWLRFL</sequence>